<feature type="domain" description="PilZ" evidence="2">
    <location>
        <begin position="518"/>
        <end position="604"/>
    </location>
</feature>
<dbReference type="InterPro" id="IPR009875">
    <property type="entry name" value="PilZ_domain"/>
</dbReference>
<name>Q2SJ23_HAHCH</name>
<accession>Q2SJ23</accession>
<dbReference type="AlphaFoldDB" id="Q2SJ23"/>
<evidence type="ECO:0000259" key="2">
    <source>
        <dbReference type="Pfam" id="PF07238"/>
    </source>
</evidence>
<feature type="transmembrane region" description="Helical" evidence="1">
    <location>
        <begin position="482"/>
        <end position="505"/>
    </location>
</feature>
<feature type="transmembrane region" description="Helical" evidence="1">
    <location>
        <begin position="48"/>
        <end position="69"/>
    </location>
</feature>
<keyword evidence="4" id="KW-1185">Reference proteome</keyword>
<keyword evidence="1" id="KW-1133">Transmembrane helix</keyword>
<keyword evidence="1" id="KW-0472">Membrane</keyword>
<dbReference type="OrthoDB" id="7056086at2"/>
<feature type="transmembrane region" description="Helical" evidence="1">
    <location>
        <begin position="431"/>
        <end position="453"/>
    </location>
</feature>
<evidence type="ECO:0000313" key="4">
    <source>
        <dbReference type="Proteomes" id="UP000000238"/>
    </source>
</evidence>
<feature type="transmembrane region" description="Helical" evidence="1">
    <location>
        <begin position="398"/>
        <end position="419"/>
    </location>
</feature>
<protein>
    <recommendedName>
        <fullName evidence="2">PilZ domain-containing protein</fullName>
    </recommendedName>
</protein>
<dbReference type="GO" id="GO:0035438">
    <property type="term" value="F:cyclic-di-GMP binding"/>
    <property type="evidence" value="ECO:0007669"/>
    <property type="project" value="InterPro"/>
</dbReference>
<feature type="transmembrane region" description="Helical" evidence="1">
    <location>
        <begin position="366"/>
        <end position="386"/>
    </location>
</feature>
<dbReference type="eggNOG" id="ENOG5033XXV">
    <property type="taxonomic scope" value="Bacteria"/>
</dbReference>
<dbReference type="EMBL" id="CP000155">
    <property type="protein sequence ID" value="ABC29351.1"/>
    <property type="molecule type" value="Genomic_DNA"/>
</dbReference>
<feature type="transmembrane region" description="Helical" evidence="1">
    <location>
        <begin position="6"/>
        <end position="27"/>
    </location>
</feature>
<gene>
    <name evidence="3" type="ordered locus">HCH_02550</name>
</gene>
<feature type="transmembrane region" description="Helical" evidence="1">
    <location>
        <begin position="89"/>
        <end position="109"/>
    </location>
</feature>
<dbReference type="KEGG" id="hch:HCH_02550"/>
<dbReference type="HOGENOM" id="CLU_443960_0_0_6"/>
<feature type="transmembrane region" description="Helical" evidence="1">
    <location>
        <begin position="302"/>
        <end position="321"/>
    </location>
</feature>
<feature type="transmembrane region" description="Helical" evidence="1">
    <location>
        <begin position="333"/>
        <end position="354"/>
    </location>
</feature>
<evidence type="ECO:0000256" key="1">
    <source>
        <dbReference type="SAM" id="Phobius"/>
    </source>
</evidence>
<dbReference type="Proteomes" id="UP000000238">
    <property type="component" value="Chromosome"/>
</dbReference>
<sequence>MDKKVVLDILFSAIILTLFIGPRFNSWSYAKLNLFSGKPEDYIDKFRYYFYCSVYLLTFITLLATLYQFPEFLSIFPSNVHEPDWGNALVKVLGENSITVYSFMLITLLGNKKVAAVEDAWRERLHEWARIPKAVQEATRTITNRDNGFRPPKRYLERVAKELQLEAARNAKKELQSTFWMNILHHRQHSQIQGAITWRFIECFCLLMIVKDECPGYFHDDLAGKEARLHELSTIIPFLEPGETDAQHHKEELNRLSIYFIECLCKRLIKHYPSKQAQYNAFKNLGFNIGYRDSTDIKIAEAIALSLLGILVVSCISVLALQEVLGLLTWDRYLRWASGSFICFCFALFIAIFCERTMTKQAEPSLSLYVITILAATISAFLYFHIASDLNRNGAQYARGILALSFSVLSLCVILALNANNQHADDVKRSAWLHALGMGALLAPCQIAIYLAYTSGTPNSPLIDFQLSHAGINTLITDRDYLLAKLGLIGLFKGFFLGGIVSYAIQDTMRRQQVSAMRKNPRARFNQIISLKSGDNEILAGAENISKDGIMLKCGRRLDKNTRVEIATRFFGPVTGVVKWSRRKLWKKQLVGIEFIGERNELHAFLRGQFGLYYA</sequence>
<dbReference type="RefSeq" id="WP_011396420.1">
    <property type="nucleotide sequence ID" value="NC_007645.1"/>
</dbReference>
<organism evidence="3 4">
    <name type="scientific">Hahella chejuensis (strain KCTC 2396)</name>
    <dbReference type="NCBI Taxonomy" id="349521"/>
    <lineage>
        <taxon>Bacteria</taxon>
        <taxon>Pseudomonadati</taxon>
        <taxon>Pseudomonadota</taxon>
        <taxon>Gammaproteobacteria</taxon>
        <taxon>Oceanospirillales</taxon>
        <taxon>Hahellaceae</taxon>
        <taxon>Hahella</taxon>
    </lineage>
</organism>
<proteinExistence type="predicted"/>
<keyword evidence="1" id="KW-0812">Transmembrane</keyword>
<dbReference type="Pfam" id="PF07238">
    <property type="entry name" value="PilZ"/>
    <property type="match status" value="1"/>
</dbReference>
<reference evidence="3 4" key="1">
    <citation type="journal article" date="2005" name="Nucleic Acids Res.">
        <title>Genomic blueprint of Hahella chejuensis, a marine microbe producing an algicidal agent.</title>
        <authorList>
            <person name="Jeong H."/>
            <person name="Yim J.H."/>
            <person name="Lee C."/>
            <person name="Choi S.-H."/>
            <person name="Park Y.K."/>
            <person name="Yoon S.H."/>
            <person name="Hur C.-G."/>
            <person name="Kang H.-Y."/>
            <person name="Kim D."/>
            <person name="Lee H.H."/>
            <person name="Park K.H."/>
            <person name="Park S.-H."/>
            <person name="Park H.-S."/>
            <person name="Lee H.K."/>
            <person name="Oh T.K."/>
            <person name="Kim J.F."/>
        </authorList>
    </citation>
    <scope>NUCLEOTIDE SEQUENCE [LARGE SCALE GENOMIC DNA]</scope>
    <source>
        <strain evidence="3 4">KCTC 2396</strain>
    </source>
</reference>
<evidence type="ECO:0000313" key="3">
    <source>
        <dbReference type="EMBL" id="ABC29351.1"/>
    </source>
</evidence>